<dbReference type="InterPro" id="IPR028082">
    <property type="entry name" value="Peripla_BP_I"/>
</dbReference>
<keyword evidence="7" id="KW-1185">Reference proteome</keyword>
<reference evidence="6 7" key="1">
    <citation type="submission" date="2023-04" db="EMBL/GenBank/DDBJ databases">
        <title>Marinoamorphus aggregata gen. nov., sp. Nov., isolate from tissue of brittle star Ophioplocus japonicus.</title>
        <authorList>
            <person name="Kawano K."/>
            <person name="Sawayama S."/>
            <person name="Nakagawa S."/>
        </authorList>
    </citation>
    <scope>NUCLEOTIDE SEQUENCE [LARGE SCALE GENOMIC DNA]</scope>
    <source>
        <strain evidence="6 7">NKW23</strain>
    </source>
</reference>
<dbReference type="SUPFAM" id="SSF53822">
    <property type="entry name" value="Periplasmic binding protein-like I"/>
    <property type="match status" value="1"/>
</dbReference>
<dbReference type="InterPro" id="IPR028081">
    <property type="entry name" value="Leu-bd"/>
</dbReference>
<dbReference type="RefSeq" id="WP_285671902.1">
    <property type="nucleotide sequence ID" value="NZ_BSYI01000016.1"/>
</dbReference>
<name>A0ABQ6LLD6_9RHOB</name>
<feature type="domain" description="Leucine-binding protein" evidence="5">
    <location>
        <begin position="50"/>
        <end position="389"/>
    </location>
</feature>
<accession>A0ABQ6LLD6</accession>
<dbReference type="InterPro" id="IPR051010">
    <property type="entry name" value="BCAA_transport"/>
</dbReference>
<evidence type="ECO:0000259" key="5">
    <source>
        <dbReference type="Pfam" id="PF13458"/>
    </source>
</evidence>
<dbReference type="PANTHER" id="PTHR30483:SF6">
    <property type="entry name" value="PERIPLASMIC BINDING PROTEIN OF ABC TRANSPORTER FOR NATURAL AMINO ACIDS"/>
    <property type="match status" value="1"/>
</dbReference>
<evidence type="ECO:0000256" key="1">
    <source>
        <dbReference type="ARBA" id="ARBA00010062"/>
    </source>
</evidence>
<evidence type="ECO:0000256" key="4">
    <source>
        <dbReference type="SAM" id="SignalP"/>
    </source>
</evidence>
<proteinExistence type="inferred from homology"/>
<gene>
    <name evidence="6" type="ORF">LNKW23_23180</name>
</gene>
<dbReference type="PANTHER" id="PTHR30483">
    <property type="entry name" value="LEUCINE-SPECIFIC-BINDING PROTEIN"/>
    <property type="match status" value="1"/>
</dbReference>
<dbReference type="EMBL" id="BSYI01000016">
    <property type="protein sequence ID" value="GMG83105.1"/>
    <property type="molecule type" value="Genomic_DNA"/>
</dbReference>
<evidence type="ECO:0000256" key="2">
    <source>
        <dbReference type="ARBA" id="ARBA00022729"/>
    </source>
</evidence>
<keyword evidence="3" id="KW-0029">Amino-acid transport</keyword>
<feature type="signal peptide" evidence="4">
    <location>
        <begin position="1"/>
        <end position="20"/>
    </location>
</feature>
<evidence type="ECO:0000313" key="7">
    <source>
        <dbReference type="Proteomes" id="UP001239909"/>
    </source>
</evidence>
<dbReference type="InterPro" id="IPR006311">
    <property type="entry name" value="TAT_signal"/>
</dbReference>
<sequence length="443" mass="48835">MNFRKLSRRDFFTASSIAVAAAAAASAGRSFEVPSLIGSAHAATEATGDPIHIGFLAALSGPDAGWGLPGLTGNQIFIDRVNAEGGLKVGDKRHPLKMFAFDDEATGSKALQGAKQLVLENDVKFISAIGGNPADATHPFLSKMKVVYASLISTDIKPDRPYLIAGGDVTPRIDMLRPFYHRFVNPNLHRWAVISQDDTIGLTSQAWEVGSALSDGWDVVYDEHYAIETTDFAPVVTAVLATKPDVVSLNLSYPTFVVQIIEQLYLQGYKGLISANYLDTESILQKVPVEYLEGATDSFPLFDDPWWGSPSWQENFITEWNARYGPGAPEDVHRQITGIDWDHVITLKVWAEGVTLAGTVDPDAVLETMRKQDSIPSILGPATMRGKDMWGIDNMISPPIPINEVRSGTKRVQAQIRFEDWFETRKEQIIKVVRDKGQMFDQR</sequence>
<dbReference type="Pfam" id="PF13458">
    <property type="entry name" value="Peripla_BP_6"/>
    <property type="match status" value="1"/>
</dbReference>
<protein>
    <submittedName>
        <fullName evidence="6">Branched-chain amino acid ABC transporter substrate-binding protein</fullName>
    </submittedName>
</protein>
<evidence type="ECO:0000256" key="3">
    <source>
        <dbReference type="ARBA" id="ARBA00022970"/>
    </source>
</evidence>
<feature type="chain" id="PRO_5045317389" evidence="4">
    <location>
        <begin position="21"/>
        <end position="443"/>
    </location>
</feature>
<organism evidence="6 7">
    <name type="scientific">Paralimibaculum aggregatum</name>
    <dbReference type="NCBI Taxonomy" id="3036245"/>
    <lineage>
        <taxon>Bacteria</taxon>
        <taxon>Pseudomonadati</taxon>
        <taxon>Pseudomonadota</taxon>
        <taxon>Alphaproteobacteria</taxon>
        <taxon>Rhodobacterales</taxon>
        <taxon>Paracoccaceae</taxon>
        <taxon>Paralimibaculum</taxon>
    </lineage>
</organism>
<evidence type="ECO:0000313" key="6">
    <source>
        <dbReference type="EMBL" id="GMG83105.1"/>
    </source>
</evidence>
<comment type="similarity">
    <text evidence="1">Belongs to the leucine-binding protein family.</text>
</comment>
<dbReference type="PROSITE" id="PS51318">
    <property type="entry name" value="TAT"/>
    <property type="match status" value="1"/>
</dbReference>
<dbReference type="Gene3D" id="3.40.50.2300">
    <property type="match status" value="2"/>
</dbReference>
<keyword evidence="2 4" id="KW-0732">Signal</keyword>
<keyword evidence="3" id="KW-0813">Transport</keyword>
<comment type="caution">
    <text evidence="6">The sequence shown here is derived from an EMBL/GenBank/DDBJ whole genome shotgun (WGS) entry which is preliminary data.</text>
</comment>
<dbReference type="Proteomes" id="UP001239909">
    <property type="component" value="Unassembled WGS sequence"/>
</dbReference>